<dbReference type="PANTHER" id="PTHR23227:SF67">
    <property type="entry name" value="CRANIOFACIAL DEVELOPMENT PROTEIN 2-LIKE"/>
    <property type="match status" value="1"/>
</dbReference>
<dbReference type="EMBL" id="BMAT01002629">
    <property type="protein sequence ID" value="GFS10571.1"/>
    <property type="molecule type" value="Genomic_DNA"/>
</dbReference>
<dbReference type="Proteomes" id="UP000762676">
    <property type="component" value="Unassembled WGS sequence"/>
</dbReference>
<dbReference type="InterPro" id="IPR036691">
    <property type="entry name" value="Endo/exonu/phosph_ase_sf"/>
</dbReference>
<dbReference type="GO" id="GO:0004519">
    <property type="term" value="F:endonuclease activity"/>
    <property type="evidence" value="ECO:0007669"/>
    <property type="project" value="UniProtKB-KW"/>
</dbReference>
<dbReference type="InterPro" id="IPR027124">
    <property type="entry name" value="Swc5/CFDP1/2"/>
</dbReference>
<evidence type="ECO:0000313" key="1">
    <source>
        <dbReference type="EMBL" id="GFS10571.1"/>
    </source>
</evidence>
<sequence>MGDLNAKVGSDNTAFEEYMGKNGLGGRNKNGQRFLEFCIRNNLVIGRIIFKHKDIHKETWNSLDGKTRNHIDCAAINRRWRSSLVDVRAIRGMTLVVITI</sequence>
<organism evidence="1 2">
    <name type="scientific">Elysia marginata</name>
    <dbReference type="NCBI Taxonomy" id="1093978"/>
    <lineage>
        <taxon>Eukaryota</taxon>
        <taxon>Metazoa</taxon>
        <taxon>Spiralia</taxon>
        <taxon>Lophotrochozoa</taxon>
        <taxon>Mollusca</taxon>
        <taxon>Gastropoda</taxon>
        <taxon>Heterobranchia</taxon>
        <taxon>Euthyneura</taxon>
        <taxon>Panpulmonata</taxon>
        <taxon>Sacoglossa</taxon>
        <taxon>Placobranchoidea</taxon>
        <taxon>Plakobranchidae</taxon>
        <taxon>Elysia</taxon>
    </lineage>
</organism>
<dbReference type="AlphaFoldDB" id="A0AAV4INN4"/>
<accession>A0AAV4INN4</accession>
<protein>
    <submittedName>
        <fullName evidence="1">Endonuclease-reverse transcriptase</fullName>
    </submittedName>
</protein>
<proteinExistence type="predicted"/>
<dbReference type="PANTHER" id="PTHR23227">
    <property type="entry name" value="BUCENTAUR RELATED"/>
    <property type="match status" value="1"/>
</dbReference>
<dbReference type="Gene3D" id="3.60.10.10">
    <property type="entry name" value="Endonuclease/exonuclease/phosphatase"/>
    <property type="match status" value="1"/>
</dbReference>
<gene>
    <name evidence="1" type="ORF">ElyMa_001326500</name>
</gene>
<comment type="caution">
    <text evidence="1">The sequence shown here is derived from an EMBL/GenBank/DDBJ whole genome shotgun (WGS) entry which is preliminary data.</text>
</comment>
<keyword evidence="1" id="KW-0255">Endonuclease</keyword>
<evidence type="ECO:0000313" key="2">
    <source>
        <dbReference type="Proteomes" id="UP000762676"/>
    </source>
</evidence>
<reference evidence="1 2" key="1">
    <citation type="journal article" date="2021" name="Elife">
        <title>Chloroplast acquisition without the gene transfer in kleptoplastic sea slugs, Plakobranchus ocellatus.</title>
        <authorList>
            <person name="Maeda T."/>
            <person name="Takahashi S."/>
            <person name="Yoshida T."/>
            <person name="Shimamura S."/>
            <person name="Takaki Y."/>
            <person name="Nagai Y."/>
            <person name="Toyoda A."/>
            <person name="Suzuki Y."/>
            <person name="Arimoto A."/>
            <person name="Ishii H."/>
            <person name="Satoh N."/>
            <person name="Nishiyama T."/>
            <person name="Hasebe M."/>
            <person name="Maruyama T."/>
            <person name="Minagawa J."/>
            <person name="Obokata J."/>
            <person name="Shigenobu S."/>
        </authorList>
    </citation>
    <scope>NUCLEOTIDE SEQUENCE [LARGE SCALE GENOMIC DNA]</scope>
</reference>
<keyword evidence="2" id="KW-1185">Reference proteome</keyword>
<keyword evidence="1" id="KW-0378">Hydrolase</keyword>
<name>A0AAV4INN4_9GAST</name>
<keyword evidence="1" id="KW-0540">Nuclease</keyword>